<comment type="caution">
    <text evidence="11">The sequence shown here is derived from an EMBL/GenBank/DDBJ whole genome shotgun (WGS) entry which is preliminary data.</text>
</comment>
<sequence>MTGKTILFIDNRDSFVWNLVDYVSQFHPDTEVVTNQIEPARVREIDPRGIVISPGPGHPANAKDIGGCIEIMRRFEGTPILGVCLGHQAINLAYGGTINRTTPVHGKASEIFHDGRGVFRGLDNPLRGGRYHSLAVERLAPSLGITAITVEGVVMGVRHCGLPVEGVQFHPESVLTPDGKRLISNWLEGLAL</sequence>
<dbReference type="Proteomes" id="UP000057043">
    <property type="component" value="Unassembled WGS sequence"/>
</dbReference>
<dbReference type="Proteomes" id="UP000053961">
    <property type="component" value="Unassembled WGS sequence"/>
</dbReference>
<name>A0A101IIM5_9EURY</name>
<protein>
    <recommendedName>
        <fullName evidence="2">anthranilate synthase</fullName>
        <ecNumber evidence="2">4.1.3.27</ecNumber>
    </recommendedName>
</protein>
<evidence type="ECO:0000256" key="8">
    <source>
        <dbReference type="ARBA" id="ARBA00047683"/>
    </source>
</evidence>
<evidence type="ECO:0000256" key="5">
    <source>
        <dbReference type="ARBA" id="ARBA00022962"/>
    </source>
</evidence>
<feature type="domain" description="Glutamine amidotransferase" evidence="9">
    <location>
        <begin position="8"/>
        <end position="187"/>
    </location>
</feature>
<dbReference type="PATRIC" id="fig|301375.6.peg.616"/>
<dbReference type="InterPro" id="IPR017926">
    <property type="entry name" value="GATASE"/>
</dbReference>
<reference evidence="12 13" key="2">
    <citation type="journal article" date="2015" name="MBio">
        <title>Genome-Resolved Metagenomic Analysis Reveals Roles for Candidate Phyla and Other Microbial Community Members in Biogeochemical Transformations in Oil Reservoirs.</title>
        <authorList>
            <person name="Hu P."/>
            <person name="Tom L."/>
            <person name="Singh A."/>
            <person name="Thomas B.C."/>
            <person name="Baker B.J."/>
            <person name="Piceno Y.M."/>
            <person name="Andersen G.L."/>
            <person name="Banfield J.F."/>
        </authorList>
    </citation>
    <scope>NUCLEOTIDE SEQUENCE [LARGE SCALE GENOMIC DNA]</scope>
    <source>
        <strain evidence="10">57_489</strain>
    </source>
</reference>
<evidence type="ECO:0000313" key="13">
    <source>
        <dbReference type="Proteomes" id="UP000057043"/>
    </source>
</evidence>
<dbReference type="EMBL" id="LGFT01000017">
    <property type="protein sequence ID" value="KUK44722.1"/>
    <property type="molecule type" value="Genomic_DNA"/>
</dbReference>
<dbReference type="CDD" id="cd01743">
    <property type="entry name" value="GATase1_Anthranilate_Synthase"/>
    <property type="match status" value="1"/>
</dbReference>
<keyword evidence="5" id="KW-0315">Glutamine amidotransferase</keyword>
<dbReference type="AlphaFoldDB" id="A0A101IIM5"/>
<evidence type="ECO:0000256" key="3">
    <source>
        <dbReference type="ARBA" id="ARBA00022605"/>
    </source>
</evidence>
<evidence type="ECO:0000313" key="12">
    <source>
        <dbReference type="Proteomes" id="UP000053961"/>
    </source>
</evidence>
<keyword evidence="4" id="KW-0822">Tryptophan biosynthesis</keyword>
<dbReference type="InterPro" id="IPR050472">
    <property type="entry name" value="Anth_synth/Amidotransfase"/>
</dbReference>
<dbReference type="Gene3D" id="3.40.50.880">
    <property type="match status" value="1"/>
</dbReference>
<dbReference type="FunFam" id="3.40.50.880:FF:000003">
    <property type="entry name" value="Anthranilate synthase component II"/>
    <property type="match status" value="1"/>
</dbReference>
<dbReference type="PROSITE" id="PS51273">
    <property type="entry name" value="GATASE_TYPE_1"/>
    <property type="match status" value="1"/>
</dbReference>
<dbReference type="PANTHER" id="PTHR43418:SF4">
    <property type="entry name" value="MULTIFUNCTIONAL TRYPTOPHAN BIOSYNTHESIS PROTEIN"/>
    <property type="match status" value="1"/>
</dbReference>
<dbReference type="PRINTS" id="PR00096">
    <property type="entry name" value="GATASE"/>
</dbReference>
<accession>A0A101IIM5</accession>
<dbReference type="Pfam" id="PF00117">
    <property type="entry name" value="GATase"/>
    <property type="match status" value="1"/>
</dbReference>
<dbReference type="EMBL" id="LGHB01000023">
    <property type="protein sequence ID" value="KUK95945.1"/>
    <property type="molecule type" value="Genomic_DNA"/>
</dbReference>
<dbReference type="PRINTS" id="PR00099">
    <property type="entry name" value="CPSGATASE"/>
</dbReference>
<proteinExistence type="predicted"/>
<dbReference type="GO" id="GO:0005829">
    <property type="term" value="C:cytosol"/>
    <property type="evidence" value="ECO:0007669"/>
    <property type="project" value="TreeGrafter"/>
</dbReference>
<keyword evidence="6" id="KW-0057">Aromatic amino acid biosynthesis</keyword>
<evidence type="ECO:0000256" key="4">
    <source>
        <dbReference type="ARBA" id="ARBA00022822"/>
    </source>
</evidence>
<keyword evidence="3" id="KW-0028">Amino-acid biosynthesis</keyword>
<reference evidence="11" key="1">
    <citation type="journal article" date="2015" name="MBio">
        <title>Genome-resolved metagenomic analysis reveals roles for candidate phyla and other microbial community members in biogeochemical transformations in oil reservoirs.</title>
        <authorList>
            <person name="Hu P."/>
            <person name="Tom L."/>
            <person name="Singh A."/>
            <person name="Thomas B.C."/>
            <person name="Baker B.J."/>
            <person name="Piceno Y.M."/>
            <person name="Andersen G.L."/>
            <person name="Banfield J.F."/>
        </authorList>
    </citation>
    <scope>NUCLEOTIDE SEQUENCE [LARGE SCALE GENOMIC DNA]</scope>
    <source>
        <strain evidence="11">56_747</strain>
    </source>
</reference>
<organism evidence="11 12">
    <name type="scientific">Methanothrix harundinacea</name>
    <dbReference type="NCBI Taxonomy" id="301375"/>
    <lineage>
        <taxon>Archaea</taxon>
        <taxon>Methanobacteriati</taxon>
        <taxon>Methanobacteriota</taxon>
        <taxon>Stenosarchaea group</taxon>
        <taxon>Methanomicrobia</taxon>
        <taxon>Methanotrichales</taxon>
        <taxon>Methanotrichaceae</taxon>
        <taxon>Methanothrix</taxon>
    </lineage>
</organism>
<gene>
    <name evidence="10" type="ORF">XD72_0896</name>
    <name evidence="11" type="ORF">XE07_1472</name>
</gene>
<dbReference type="GO" id="GO:0000162">
    <property type="term" value="P:L-tryptophan biosynthetic process"/>
    <property type="evidence" value="ECO:0007669"/>
    <property type="project" value="UniProtKB-KW"/>
</dbReference>
<evidence type="ECO:0000256" key="6">
    <source>
        <dbReference type="ARBA" id="ARBA00023141"/>
    </source>
</evidence>
<dbReference type="PANTHER" id="PTHR43418">
    <property type="entry name" value="MULTIFUNCTIONAL TRYPTOPHAN BIOSYNTHESIS PROTEIN-RELATED"/>
    <property type="match status" value="1"/>
</dbReference>
<evidence type="ECO:0000313" key="11">
    <source>
        <dbReference type="EMBL" id="KUK95945.1"/>
    </source>
</evidence>
<evidence type="ECO:0000256" key="7">
    <source>
        <dbReference type="ARBA" id="ARBA00023239"/>
    </source>
</evidence>
<dbReference type="GO" id="GO:0004049">
    <property type="term" value="F:anthranilate synthase activity"/>
    <property type="evidence" value="ECO:0007669"/>
    <property type="project" value="UniProtKB-EC"/>
</dbReference>
<evidence type="ECO:0000256" key="1">
    <source>
        <dbReference type="ARBA" id="ARBA00004873"/>
    </source>
</evidence>
<evidence type="ECO:0000313" key="10">
    <source>
        <dbReference type="EMBL" id="KUK44722.1"/>
    </source>
</evidence>
<dbReference type="NCBIfam" id="TIGR00566">
    <property type="entry name" value="trpG_papA"/>
    <property type="match status" value="1"/>
</dbReference>
<dbReference type="SUPFAM" id="SSF52317">
    <property type="entry name" value="Class I glutamine amidotransferase-like"/>
    <property type="match status" value="1"/>
</dbReference>
<comment type="catalytic activity">
    <reaction evidence="8">
        <text>chorismate + L-glutamine = anthranilate + pyruvate + L-glutamate + H(+)</text>
        <dbReference type="Rhea" id="RHEA:21732"/>
        <dbReference type="ChEBI" id="CHEBI:15361"/>
        <dbReference type="ChEBI" id="CHEBI:15378"/>
        <dbReference type="ChEBI" id="CHEBI:16567"/>
        <dbReference type="ChEBI" id="CHEBI:29748"/>
        <dbReference type="ChEBI" id="CHEBI:29985"/>
        <dbReference type="ChEBI" id="CHEBI:58359"/>
        <dbReference type="EC" id="4.1.3.27"/>
    </reaction>
</comment>
<evidence type="ECO:0000259" key="9">
    <source>
        <dbReference type="Pfam" id="PF00117"/>
    </source>
</evidence>
<dbReference type="InterPro" id="IPR029062">
    <property type="entry name" value="Class_I_gatase-like"/>
</dbReference>
<dbReference type="EC" id="4.1.3.27" evidence="2"/>
<comment type="pathway">
    <text evidence="1">Amino-acid biosynthesis; L-tryptophan biosynthesis; L-tryptophan from chorismate: step 1/5.</text>
</comment>
<evidence type="ECO:0000256" key="2">
    <source>
        <dbReference type="ARBA" id="ARBA00012266"/>
    </source>
</evidence>
<dbReference type="PRINTS" id="PR00097">
    <property type="entry name" value="ANTSNTHASEII"/>
</dbReference>
<keyword evidence="7" id="KW-0456">Lyase</keyword>
<dbReference type="InterPro" id="IPR006221">
    <property type="entry name" value="TrpG/PapA_dom"/>
</dbReference>